<protein>
    <submittedName>
        <fullName evidence="2">DUF1236 domain-containing protein</fullName>
    </submittedName>
</protein>
<evidence type="ECO:0000313" key="2">
    <source>
        <dbReference type="EMBL" id="RLL71899.1"/>
    </source>
</evidence>
<reference evidence="2 3" key="1">
    <citation type="submission" date="2018-10" db="EMBL/GenBank/DDBJ databases">
        <title>Rhodobacter sp . BO-81.</title>
        <authorList>
            <person name="Im W.T."/>
        </authorList>
    </citation>
    <scope>NUCLEOTIDE SEQUENCE [LARGE SCALE GENOMIC DNA]</scope>
    <source>
        <strain evidence="2 3">BO-81</strain>
    </source>
</reference>
<organism evidence="2 3">
    <name type="scientific">Paenirhodobacter hankyongi</name>
    <dbReference type="NCBI Taxonomy" id="2294033"/>
    <lineage>
        <taxon>Bacteria</taxon>
        <taxon>Pseudomonadati</taxon>
        <taxon>Pseudomonadota</taxon>
        <taxon>Alphaproteobacteria</taxon>
        <taxon>Rhodobacterales</taxon>
        <taxon>Rhodobacter group</taxon>
        <taxon>Paenirhodobacter</taxon>
    </lineage>
</organism>
<accession>A0A421BUD2</accession>
<dbReference type="Pfam" id="PF06823">
    <property type="entry name" value="DUF1236"/>
    <property type="match status" value="1"/>
</dbReference>
<dbReference type="RefSeq" id="WP_121531390.1">
    <property type="nucleotide sequence ID" value="NZ_RCHI01000003.1"/>
</dbReference>
<feature type="chain" id="PRO_5019337242" evidence="1">
    <location>
        <begin position="20"/>
        <end position="224"/>
    </location>
</feature>
<name>A0A421BUD2_9RHOB</name>
<dbReference type="Proteomes" id="UP000279673">
    <property type="component" value="Unassembled WGS sequence"/>
</dbReference>
<keyword evidence="1" id="KW-0732">Signal</keyword>
<sequence length="224" mass="22037">MFNRSTAILALAGFGLVTAAGSAAALQAVVAAPVTLYAAPMPGAQAVADAPAATALTVEGCLADAPWCEVTYNGVAGWAPAGQLGVQSGEKMVMLSERPAGITVKTVTYQTGTKDGQGAAALAGVGSGAAAGAAIGGPAGAVVGALLGGVAFGEAAKPTTETVTFVERNPVPPVYLSGDLAPGAVLPDTVALVPVPDSPYAYVNVNDHPVLVTPENRQIVYIVN</sequence>
<gene>
    <name evidence="2" type="ORF">DYS74_04615</name>
</gene>
<keyword evidence="3" id="KW-1185">Reference proteome</keyword>
<evidence type="ECO:0000256" key="1">
    <source>
        <dbReference type="SAM" id="SignalP"/>
    </source>
</evidence>
<evidence type="ECO:0000313" key="3">
    <source>
        <dbReference type="Proteomes" id="UP000279673"/>
    </source>
</evidence>
<feature type="signal peptide" evidence="1">
    <location>
        <begin position="1"/>
        <end position="19"/>
    </location>
</feature>
<dbReference type="AlphaFoldDB" id="A0A421BUD2"/>
<dbReference type="EMBL" id="RCHI01000003">
    <property type="protein sequence ID" value="RLL71899.1"/>
    <property type="molecule type" value="Genomic_DNA"/>
</dbReference>
<comment type="caution">
    <text evidence="2">The sequence shown here is derived from an EMBL/GenBank/DDBJ whole genome shotgun (WGS) entry which is preliminary data.</text>
</comment>
<dbReference type="InterPro" id="IPR009642">
    <property type="entry name" value="DUF1236"/>
</dbReference>
<proteinExistence type="predicted"/>